<accession>A0A6G0ZGG7</accession>
<organism evidence="1 2">
    <name type="scientific">Aphis craccivora</name>
    <name type="common">Cowpea aphid</name>
    <dbReference type="NCBI Taxonomy" id="307492"/>
    <lineage>
        <taxon>Eukaryota</taxon>
        <taxon>Metazoa</taxon>
        <taxon>Ecdysozoa</taxon>
        <taxon>Arthropoda</taxon>
        <taxon>Hexapoda</taxon>
        <taxon>Insecta</taxon>
        <taxon>Pterygota</taxon>
        <taxon>Neoptera</taxon>
        <taxon>Paraneoptera</taxon>
        <taxon>Hemiptera</taxon>
        <taxon>Sternorrhyncha</taxon>
        <taxon>Aphidomorpha</taxon>
        <taxon>Aphidoidea</taxon>
        <taxon>Aphididae</taxon>
        <taxon>Aphidini</taxon>
        <taxon>Aphis</taxon>
        <taxon>Aphis</taxon>
    </lineage>
</organism>
<name>A0A6G0ZGG7_APHCR</name>
<sequence length="130" mass="14606">MDNVIKLANGRQLTLREAACNCSVMTCGLSRVNYQRCQCKIAAKNTDLNTINHAIQEQIIGESVVYKSINSVMNLEKAVNYPTALFNLLDLSEVSQHRLINSKSKRRIILLHNINPSRLCNGTRHAVNKL</sequence>
<dbReference type="OrthoDB" id="272985at2759"/>
<dbReference type="EMBL" id="VUJU01000468">
    <property type="protein sequence ID" value="KAF0770191.1"/>
    <property type="molecule type" value="Genomic_DNA"/>
</dbReference>
<protein>
    <submittedName>
        <fullName evidence="1">ATP-dependent DNA helicase PIF1-like</fullName>
    </submittedName>
</protein>
<keyword evidence="2" id="KW-1185">Reference proteome</keyword>
<dbReference type="Proteomes" id="UP000478052">
    <property type="component" value="Unassembled WGS sequence"/>
</dbReference>
<comment type="caution">
    <text evidence="1">The sequence shown here is derived from an EMBL/GenBank/DDBJ whole genome shotgun (WGS) entry which is preliminary data.</text>
</comment>
<evidence type="ECO:0000313" key="1">
    <source>
        <dbReference type="EMBL" id="KAF0770191.1"/>
    </source>
</evidence>
<reference evidence="1 2" key="1">
    <citation type="submission" date="2019-08" db="EMBL/GenBank/DDBJ databases">
        <title>Whole genome of Aphis craccivora.</title>
        <authorList>
            <person name="Voronova N.V."/>
            <person name="Shulinski R.S."/>
            <person name="Bandarenka Y.V."/>
            <person name="Zhorov D.G."/>
            <person name="Warner D."/>
        </authorList>
    </citation>
    <scope>NUCLEOTIDE SEQUENCE [LARGE SCALE GENOMIC DNA]</scope>
    <source>
        <strain evidence="1">180601</strain>
        <tissue evidence="1">Whole Body</tissue>
    </source>
</reference>
<dbReference type="AlphaFoldDB" id="A0A6G0ZGG7"/>
<keyword evidence="1" id="KW-0378">Hydrolase</keyword>
<dbReference type="GO" id="GO:0004386">
    <property type="term" value="F:helicase activity"/>
    <property type="evidence" value="ECO:0007669"/>
    <property type="project" value="UniProtKB-KW"/>
</dbReference>
<keyword evidence="1" id="KW-0347">Helicase</keyword>
<proteinExistence type="predicted"/>
<keyword evidence="1" id="KW-0067">ATP-binding</keyword>
<evidence type="ECO:0000313" key="2">
    <source>
        <dbReference type="Proteomes" id="UP000478052"/>
    </source>
</evidence>
<gene>
    <name evidence="1" type="ORF">FWK35_00010774</name>
</gene>
<keyword evidence="1" id="KW-0547">Nucleotide-binding</keyword>